<evidence type="ECO:0000256" key="6">
    <source>
        <dbReference type="ARBA" id="ARBA00023211"/>
    </source>
</evidence>
<proteinExistence type="inferred from homology"/>
<evidence type="ECO:0000313" key="8">
    <source>
        <dbReference type="Proteomes" id="UP001596039"/>
    </source>
</evidence>
<dbReference type="GO" id="GO:0016787">
    <property type="term" value="F:hydrolase activity"/>
    <property type="evidence" value="ECO:0007669"/>
    <property type="project" value="UniProtKB-KW"/>
</dbReference>
<sequence length="419" mass="44141">MSSLSQGAPAAAARVLARADELATHSSRPDGIERVYLTPQHRAVNHLAAGWMREAGLVSWEDAAGNQCGRLAGAEDGLPAVVLGSHLDTVPGAGRHDGILGVLVAIEVASRLRDAELPFALEVVAFGDEEGTRFGTTLLGSRAFAGSWQPEWAGLRDADGIRLGDAAREFGLDPQRIGSAARTPEQLLAYLEVHIEQGPRLEQADRALGVVTTIAAAERRMITFTGESRHCATPWELRHDALLGASEANLAIERIARARGSYATVGRIQVEPDAVNVIPGVATFSLDLRDETAEGRDATWDVIRDELQSIAGGRGLDVAIGTTHEAPEVVCAPDLRAAFAAGIQSTGDGAASDVMELFSVAGHDAMAVAAIAPVGMLFVRCRGGISHHADESVRADDVAASIDALEVAVRQLAAEYEPR</sequence>
<dbReference type="InterPro" id="IPR010158">
    <property type="entry name" value="Amidase_Cbmase"/>
</dbReference>
<comment type="cofactor">
    <cofactor evidence="1">
        <name>Mn(2+)</name>
        <dbReference type="ChEBI" id="CHEBI:29035"/>
    </cofactor>
</comment>
<keyword evidence="4" id="KW-0479">Metal-binding</keyword>
<name>A0ABW0NVF6_9MICO</name>
<evidence type="ECO:0000256" key="5">
    <source>
        <dbReference type="ARBA" id="ARBA00022801"/>
    </source>
</evidence>
<gene>
    <name evidence="7" type="ORF">ACFPJ4_13575</name>
</gene>
<dbReference type="Proteomes" id="UP001596039">
    <property type="component" value="Unassembled WGS sequence"/>
</dbReference>
<dbReference type="Gene3D" id="3.40.630.10">
    <property type="entry name" value="Zn peptidases"/>
    <property type="match status" value="1"/>
</dbReference>
<keyword evidence="5 7" id="KW-0378">Hydrolase</keyword>
<dbReference type="InterPro" id="IPR002933">
    <property type="entry name" value="Peptidase_M20"/>
</dbReference>
<comment type="caution">
    <text evidence="7">The sequence shown here is derived from an EMBL/GenBank/DDBJ whole genome shotgun (WGS) entry which is preliminary data.</text>
</comment>
<evidence type="ECO:0000256" key="2">
    <source>
        <dbReference type="ARBA" id="ARBA00006153"/>
    </source>
</evidence>
<evidence type="ECO:0000256" key="4">
    <source>
        <dbReference type="ARBA" id="ARBA00022723"/>
    </source>
</evidence>
<dbReference type="Gene3D" id="3.30.70.360">
    <property type="match status" value="1"/>
</dbReference>
<keyword evidence="6" id="KW-0464">Manganese</keyword>
<protein>
    <submittedName>
        <fullName evidence="7">Zn-dependent hydrolase</fullName>
    </submittedName>
</protein>
<dbReference type="RefSeq" id="WP_386740988.1">
    <property type="nucleotide sequence ID" value="NZ_JBHSMG010000004.1"/>
</dbReference>
<dbReference type="Pfam" id="PF01546">
    <property type="entry name" value="Peptidase_M20"/>
    <property type="match status" value="1"/>
</dbReference>
<dbReference type="PANTHER" id="PTHR32494:SF19">
    <property type="entry name" value="ALLANTOATE DEIMINASE-RELATED"/>
    <property type="match status" value="1"/>
</dbReference>
<dbReference type="SUPFAM" id="SSF55031">
    <property type="entry name" value="Bacterial exopeptidase dimerisation domain"/>
    <property type="match status" value="1"/>
</dbReference>
<dbReference type="InterPro" id="IPR036264">
    <property type="entry name" value="Bact_exopeptidase_dim_dom"/>
</dbReference>
<comment type="similarity">
    <text evidence="2">Belongs to the peptidase M20 family.</text>
</comment>
<dbReference type="PANTHER" id="PTHR32494">
    <property type="entry name" value="ALLANTOATE DEIMINASE-RELATED"/>
    <property type="match status" value="1"/>
</dbReference>
<reference evidence="8" key="1">
    <citation type="journal article" date="2019" name="Int. J. Syst. Evol. Microbiol.">
        <title>The Global Catalogue of Microorganisms (GCM) 10K type strain sequencing project: providing services to taxonomists for standard genome sequencing and annotation.</title>
        <authorList>
            <consortium name="The Broad Institute Genomics Platform"/>
            <consortium name="The Broad Institute Genome Sequencing Center for Infectious Disease"/>
            <person name="Wu L."/>
            <person name="Ma J."/>
        </authorList>
    </citation>
    <scope>NUCLEOTIDE SEQUENCE [LARGE SCALE GENOMIC DNA]</scope>
    <source>
        <strain evidence="8">CGMCC 4.6997</strain>
    </source>
</reference>
<organism evidence="7 8">
    <name type="scientific">Lysinimonas soli</name>
    <dbReference type="NCBI Taxonomy" id="1074233"/>
    <lineage>
        <taxon>Bacteria</taxon>
        <taxon>Bacillati</taxon>
        <taxon>Actinomycetota</taxon>
        <taxon>Actinomycetes</taxon>
        <taxon>Micrococcales</taxon>
        <taxon>Microbacteriaceae</taxon>
        <taxon>Lysinimonas</taxon>
    </lineage>
</organism>
<dbReference type="PIRSF" id="PIRSF001235">
    <property type="entry name" value="Amidase_carbamoylase"/>
    <property type="match status" value="1"/>
</dbReference>
<dbReference type="EMBL" id="JBHSMG010000004">
    <property type="protein sequence ID" value="MFC5503272.1"/>
    <property type="molecule type" value="Genomic_DNA"/>
</dbReference>
<evidence type="ECO:0000256" key="3">
    <source>
        <dbReference type="ARBA" id="ARBA00011738"/>
    </source>
</evidence>
<evidence type="ECO:0000256" key="1">
    <source>
        <dbReference type="ARBA" id="ARBA00001936"/>
    </source>
</evidence>
<evidence type="ECO:0000313" key="7">
    <source>
        <dbReference type="EMBL" id="MFC5503272.1"/>
    </source>
</evidence>
<keyword evidence="8" id="KW-1185">Reference proteome</keyword>
<comment type="subunit">
    <text evidence="3">Homodimer.</text>
</comment>
<dbReference type="CDD" id="cd03884">
    <property type="entry name" value="M20_bAS"/>
    <property type="match status" value="1"/>
</dbReference>
<dbReference type="NCBIfam" id="TIGR01879">
    <property type="entry name" value="hydantase"/>
    <property type="match status" value="1"/>
</dbReference>
<accession>A0ABW0NVF6</accession>
<dbReference type="SUPFAM" id="SSF53187">
    <property type="entry name" value="Zn-dependent exopeptidases"/>
    <property type="match status" value="1"/>
</dbReference>